<dbReference type="Proteomes" id="UP000828390">
    <property type="component" value="Unassembled WGS sequence"/>
</dbReference>
<reference evidence="2" key="2">
    <citation type="submission" date="2020-11" db="EMBL/GenBank/DDBJ databases">
        <authorList>
            <person name="McCartney M.A."/>
            <person name="Auch B."/>
            <person name="Kono T."/>
            <person name="Mallez S."/>
            <person name="Becker A."/>
            <person name="Gohl D.M."/>
            <person name="Silverstein K.A.T."/>
            <person name="Koren S."/>
            <person name="Bechman K.B."/>
            <person name="Herman A."/>
            <person name="Abrahante J.E."/>
            <person name="Garbe J."/>
        </authorList>
    </citation>
    <scope>NUCLEOTIDE SEQUENCE</scope>
    <source>
        <strain evidence="2">Duluth1</strain>
        <tissue evidence="2">Whole animal</tissue>
    </source>
</reference>
<proteinExistence type="predicted"/>
<reference evidence="2" key="1">
    <citation type="journal article" date="2019" name="bioRxiv">
        <title>The Genome of the Zebra Mussel, Dreissena polymorpha: A Resource for Invasive Species Research.</title>
        <authorList>
            <person name="McCartney M.A."/>
            <person name="Auch B."/>
            <person name="Kono T."/>
            <person name="Mallez S."/>
            <person name="Zhang Y."/>
            <person name="Obille A."/>
            <person name="Becker A."/>
            <person name="Abrahante J.E."/>
            <person name="Garbe J."/>
            <person name="Badalamenti J.P."/>
            <person name="Herman A."/>
            <person name="Mangelson H."/>
            <person name="Liachko I."/>
            <person name="Sullivan S."/>
            <person name="Sone E.D."/>
            <person name="Koren S."/>
            <person name="Silverstein K.A.T."/>
            <person name="Beckman K.B."/>
            <person name="Gohl D.M."/>
        </authorList>
    </citation>
    <scope>NUCLEOTIDE SEQUENCE</scope>
    <source>
        <strain evidence="2">Duluth1</strain>
        <tissue evidence="2">Whole animal</tissue>
    </source>
</reference>
<evidence type="ECO:0000313" key="3">
    <source>
        <dbReference type="Proteomes" id="UP000828390"/>
    </source>
</evidence>
<comment type="caution">
    <text evidence="2">The sequence shown here is derived from an EMBL/GenBank/DDBJ whole genome shotgun (WGS) entry which is preliminary data.</text>
</comment>
<sequence>MLYTPLHSTPRSFVIKNESPFTLKKKIDERSAPASQCSCFSFFVTRQSSALSPPIFCSPQLRNVWDLAEGNWRRVVDGKTGWRLHETLTDGRKPFSTGYTSLKKYRLRFARCGHFQWIWKPRQENKGCRTRKAILVSEERRTKSVIKTFNQSCRQASLKKKVSLSLDRQSGTDRQTDRQPRHKE</sequence>
<organism evidence="2 3">
    <name type="scientific">Dreissena polymorpha</name>
    <name type="common">Zebra mussel</name>
    <name type="synonym">Mytilus polymorpha</name>
    <dbReference type="NCBI Taxonomy" id="45954"/>
    <lineage>
        <taxon>Eukaryota</taxon>
        <taxon>Metazoa</taxon>
        <taxon>Spiralia</taxon>
        <taxon>Lophotrochozoa</taxon>
        <taxon>Mollusca</taxon>
        <taxon>Bivalvia</taxon>
        <taxon>Autobranchia</taxon>
        <taxon>Heteroconchia</taxon>
        <taxon>Euheterodonta</taxon>
        <taxon>Imparidentia</taxon>
        <taxon>Neoheterodontei</taxon>
        <taxon>Myida</taxon>
        <taxon>Dreissenoidea</taxon>
        <taxon>Dreissenidae</taxon>
        <taxon>Dreissena</taxon>
    </lineage>
</organism>
<feature type="compositionally biased region" description="Basic and acidic residues" evidence="1">
    <location>
        <begin position="170"/>
        <end position="184"/>
    </location>
</feature>
<evidence type="ECO:0000313" key="2">
    <source>
        <dbReference type="EMBL" id="KAH3740659.1"/>
    </source>
</evidence>
<gene>
    <name evidence="2" type="ORF">DPMN_047369</name>
</gene>
<dbReference type="EMBL" id="JAIWYP010000011">
    <property type="protein sequence ID" value="KAH3740659.1"/>
    <property type="molecule type" value="Genomic_DNA"/>
</dbReference>
<protein>
    <submittedName>
        <fullName evidence="2">Uncharacterized protein</fullName>
    </submittedName>
</protein>
<feature type="region of interest" description="Disordered" evidence="1">
    <location>
        <begin position="161"/>
        <end position="184"/>
    </location>
</feature>
<keyword evidence="3" id="KW-1185">Reference proteome</keyword>
<accession>A0A9D4D9N5</accession>
<evidence type="ECO:0000256" key="1">
    <source>
        <dbReference type="SAM" id="MobiDB-lite"/>
    </source>
</evidence>
<dbReference type="AlphaFoldDB" id="A0A9D4D9N5"/>
<name>A0A9D4D9N5_DREPO</name>